<comment type="caution">
    <text evidence="2">The sequence shown here is derived from an EMBL/GenBank/DDBJ whole genome shotgun (WGS) entry which is preliminary data.</text>
</comment>
<dbReference type="Proteomes" id="UP001500418">
    <property type="component" value="Unassembled WGS sequence"/>
</dbReference>
<evidence type="ECO:0000313" key="2">
    <source>
        <dbReference type="EMBL" id="GAA0928138.1"/>
    </source>
</evidence>
<gene>
    <name evidence="2" type="ORF">GCM10009575_029360</name>
</gene>
<name>A0ABP3ZZ13_9ACTN</name>
<reference evidence="3" key="1">
    <citation type="journal article" date="2019" name="Int. J. Syst. Evol. Microbiol.">
        <title>The Global Catalogue of Microorganisms (GCM) 10K type strain sequencing project: providing services to taxonomists for standard genome sequencing and annotation.</title>
        <authorList>
            <consortium name="The Broad Institute Genomics Platform"/>
            <consortium name="The Broad Institute Genome Sequencing Center for Infectious Disease"/>
            <person name="Wu L."/>
            <person name="Ma J."/>
        </authorList>
    </citation>
    <scope>NUCLEOTIDE SEQUENCE [LARGE SCALE GENOMIC DNA]</scope>
    <source>
        <strain evidence="3">JCM 11444</strain>
    </source>
</reference>
<keyword evidence="3" id="KW-1185">Reference proteome</keyword>
<organism evidence="2 3">
    <name type="scientific">Streptomyces rhizosphaericus</name>
    <dbReference type="NCBI Taxonomy" id="114699"/>
    <lineage>
        <taxon>Bacteria</taxon>
        <taxon>Bacillati</taxon>
        <taxon>Actinomycetota</taxon>
        <taxon>Actinomycetes</taxon>
        <taxon>Kitasatosporales</taxon>
        <taxon>Streptomycetaceae</taxon>
        <taxon>Streptomyces</taxon>
        <taxon>Streptomyces violaceusniger group</taxon>
    </lineage>
</organism>
<sequence>MTARIRLTNRTASSECPPSAKKSSSTATRGTSSTWANTEHKISSYTVAGRLPGPVPDAWCGAGSAARSTLPFTVSGSRSSTTTDGTMYCGSRLAVKSRATAPNPASASPWVRTT</sequence>
<feature type="compositionally biased region" description="Low complexity" evidence="1">
    <location>
        <begin position="19"/>
        <end position="34"/>
    </location>
</feature>
<accession>A0ABP3ZZ13</accession>
<proteinExistence type="predicted"/>
<feature type="region of interest" description="Disordered" evidence="1">
    <location>
        <begin position="1"/>
        <end position="39"/>
    </location>
</feature>
<dbReference type="EMBL" id="BAAAID010000015">
    <property type="protein sequence ID" value="GAA0928138.1"/>
    <property type="molecule type" value="Genomic_DNA"/>
</dbReference>
<evidence type="ECO:0000256" key="1">
    <source>
        <dbReference type="SAM" id="MobiDB-lite"/>
    </source>
</evidence>
<evidence type="ECO:0000313" key="3">
    <source>
        <dbReference type="Proteomes" id="UP001500418"/>
    </source>
</evidence>
<protein>
    <recommendedName>
        <fullName evidence="4">Ig-like domain-containing protein</fullName>
    </recommendedName>
</protein>
<evidence type="ECO:0008006" key="4">
    <source>
        <dbReference type="Google" id="ProtNLM"/>
    </source>
</evidence>